<dbReference type="Proteomes" id="UP000634136">
    <property type="component" value="Unassembled WGS sequence"/>
</dbReference>
<reference evidence="3" key="1">
    <citation type="submission" date="2020-09" db="EMBL/GenBank/DDBJ databases">
        <title>Genome-Enabled Discovery of Anthraquinone Biosynthesis in Senna tora.</title>
        <authorList>
            <person name="Kang S.-H."/>
            <person name="Pandey R.P."/>
            <person name="Lee C.-M."/>
            <person name="Sim J.-S."/>
            <person name="Jeong J.-T."/>
            <person name="Choi B.-S."/>
            <person name="Jung M."/>
            <person name="Ginzburg D."/>
            <person name="Zhao K."/>
            <person name="Won S.Y."/>
            <person name="Oh T.-J."/>
            <person name="Yu Y."/>
            <person name="Kim N.-H."/>
            <person name="Lee O.R."/>
            <person name="Lee T.-H."/>
            <person name="Bashyal P."/>
            <person name="Kim T.-S."/>
            <person name="Lee W.-H."/>
            <person name="Kawkins C."/>
            <person name="Kim C.-K."/>
            <person name="Kim J.S."/>
            <person name="Ahn B.O."/>
            <person name="Rhee S.Y."/>
            <person name="Sohng J.K."/>
        </authorList>
    </citation>
    <scope>NUCLEOTIDE SEQUENCE</scope>
    <source>
        <tissue evidence="3">Leaf</tissue>
    </source>
</reference>
<evidence type="ECO:0000313" key="4">
    <source>
        <dbReference type="Proteomes" id="UP000634136"/>
    </source>
</evidence>
<evidence type="ECO:0000313" key="3">
    <source>
        <dbReference type="EMBL" id="KAF7812731.1"/>
    </source>
</evidence>
<feature type="region of interest" description="Disordered" evidence="1">
    <location>
        <begin position="1"/>
        <end position="20"/>
    </location>
</feature>
<name>A0A834T1R2_9FABA</name>
<accession>A0A834T1R2</accession>
<sequence>MASTCKRSATDLSDDGQSSSEFMLNIDNAHKKVKIEKN</sequence>
<dbReference type="EMBL" id="JAAIUW010000010">
    <property type="protein sequence ID" value="KAF7812731.1"/>
    <property type="molecule type" value="Genomic_DNA"/>
</dbReference>
<keyword evidence="4" id="KW-1185">Reference proteome</keyword>
<evidence type="ECO:0000256" key="1">
    <source>
        <dbReference type="SAM" id="MobiDB-lite"/>
    </source>
</evidence>
<gene>
    <name evidence="2" type="ORF">G2W53_033695</name>
    <name evidence="3" type="ORF">G2W53_033707</name>
</gene>
<protein>
    <submittedName>
        <fullName evidence="3">Uncharacterized protein</fullName>
    </submittedName>
</protein>
<organism evidence="3 4">
    <name type="scientific">Senna tora</name>
    <dbReference type="NCBI Taxonomy" id="362788"/>
    <lineage>
        <taxon>Eukaryota</taxon>
        <taxon>Viridiplantae</taxon>
        <taxon>Streptophyta</taxon>
        <taxon>Embryophyta</taxon>
        <taxon>Tracheophyta</taxon>
        <taxon>Spermatophyta</taxon>
        <taxon>Magnoliopsida</taxon>
        <taxon>eudicotyledons</taxon>
        <taxon>Gunneridae</taxon>
        <taxon>Pentapetalae</taxon>
        <taxon>rosids</taxon>
        <taxon>fabids</taxon>
        <taxon>Fabales</taxon>
        <taxon>Fabaceae</taxon>
        <taxon>Caesalpinioideae</taxon>
        <taxon>Cassia clade</taxon>
        <taxon>Senna</taxon>
    </lineage>
</organism>
<dbReference type="AlphaFoldDB" id="A0A834T1R2"/>
<evidence type="ECO:0000313" key="2">
    <source>
        <dbReference type="EMBL" id="KAF7812719.1"/>
    </source>
</evidence>
<proteinExistence type="predicted"/>
<comment type="caution">
    <text evidence="3">The sequence shown here is derived from an EMBL/GenBank/DDBJ whole genome shotgun (WGS) entry which is preliminary data.</text>
</comment>
<dbReference type="EMBL" id="JAAIUW010000010">
    <property type="protein sequence ID" value="KAF7812719.1"/>
    <property type="molecule type" value="Genomic_DNA"/>
</dbReference>